<keyword evidence="2" id="KW-0732">Signal</keyword>
<sequence>MFSFVIYSLSYVLLILLNYVAANTEIWRYSIADINPSKWGHHNIISNGRIQPFQINTFYLSNLTSPQFFSLNSTHHDYESIYLKLSWSAIDPIESFSNVNLYSTGNIGDNDFLLLSIEFNFSHDMIYTKDNTLMINLYFDDSGNLITHDLYPIVIYITIVVVLLTLIFWKFGGIETLLFNFI</sequence>
<evidence type="ECO:0000256" key="1">
    <source>
        <dbReference type="SAM" id="Phobius"/>
    </source>
</evidence>
<organism evidence="3 4">
    <name type="scientific">Arxiozyma heterogenica</name>
    <dbReference type="NCBI Taxonomy" id="278026"/>
    <lineage>
        <taxon>Eukaryota</taxon>
        <taxon>Fungi</taxon>
        <taxon>Dikarya</taxon>
        <taxon>Ascomycota</taxon>
        <taxon>Saccharomycotina</taxon>
        <taxon>Saccharomycetes</taxon>
        <taxon>Saccharomycetales</taxon>
        <taxon>Saccharomycetaceae</taxon>
        <taxon>Arxiozyma</taxon>
    </lineage>
</organism>
<feature type="signal peptide" evidence="2">
    <location>
        <begin position="1"/>
        <end position="22"/>
    </location>
</feature>
<dbReference type="InterPro" id="IPR019433">
    <property type="entry name" value="GPI_ManTrfase_II_coact_Pga1"/>
</dbReference>
<evidence type="ECO:0000313" key="4">
    <source>
        <dbReference type="Proteomes" id="UP001306508"/>
    </source>
</evidence>
<proteinExistence type="predicted"/>
<protein>
    <recommendedName>
        <fullName evidence="5">NADH dehydrogenase subunit 6</fullName>
    </recommendedName>
</protein>
<keyword evidence="1" id="KW-0472">Membrane</keyword>
<evidence type="ECO:0008006" key="5">
    <source>
        <dbReference type="Google" id="ProtNLM"/>
    </source>
</evidence>
<dbReference type="AlphaFoldDB" id="A0AAN7WLD8"/>
<dbReference type="Proteomes" id="UP001306508">
    <property type="component" value="Unassembled WGS sequence"/>
</dbReference>
<name>A0AAN7WLD8_9SACH</name>
<keyword evidence="1" id="KW-0812">Transmembrane</keyword>
<evidence type="ECO:0000313" key="3">
    <source>
        <dbReference type="EMBL" id="KAK5780669.1"/>
    </source>
</evidence>
<reference evidence="4" key="1">
    <citation type="submission" date="2023-07" db="EMBL/GenBank/DDBJ databases">
        <title>A draft genome of Kazachstania heterogenica Y-27499.</title>
        <authorList>
            <person name="Donic C."/>
            <person name="Kralova J.S."/>
            <person name="Fidel L."/>
            <person name="Ben-Dor S."/>
            <person name="Jung S."/>
        </authorList>
    </citation>
    <scope>NUCLEOTIDE SEQUENCE [LARGE SCALE GENOMIC DNA]</scope>
    <source>
        <strain evidence="4">Y27499</strain>
    </source>
</reference>
<keyword evidence="1" id="KW-1133">Transmembrane helix</keyword>
<evidence type="ECO:0000256" key="2">
    <source>
        <dbReference type="SAM" id="SignalP"/>
    </source>
</evidence>
<keyword evidence="4" id="KW-1185">Reference proteome</keyword>
<feature type="transmembrane region" description="Helical" evidence="1">
    <location>
        <begin position="150"/>
        <end position="169"/>
    </location>
</feature>
<feature type="chain" id="PRO_5042853126" description="NADH dehydrogenase subunit 6" evidence="2">
    <location>
        <begin position="23"/>
        <end position="182"/>
    </location>
</feature>
<gene>
    <name evidence="3" type="ORF">RI543_001791</name>
</gene>
<dbReference type="EMBL" id="JAWIZZ010000040">
    <property type="protein sequence ID" value="KAK5780669.1"/>
    <property type="molecule type" value="Genomic_DNA"/>
</dbReference>
<comment type="caution">
    <text evidence="3">The sequence shown here is derived from an EMBL/GenBank/DDBJ whole genome shotgun (WGS) entry which is preliminary data.</text>
</comment>
<accession>A0AAN7WLD8</accession>
<dbReference type="Pfam" id="PF10333">
    <property type="entry name" value="Pga1"/>
    <property type="match status" value="1"/>
</dbReference>